<protein>
    <submittedName>
        <fullName evidence="2">Uncharacterized protein</fullName>
    </submittedName>
</protein>
<evidence type="ECO:0000256" key="1">
    <source>
        <dbReference type="SAM" id="Phobius"/>
    </source>
</evidence>
<feature type="transmembrane region" description="Helical" evidence="1">
    <location>
        <begin position="7"/>
        <end position="26"/>
    </location>
</feature>
<dbReference type="Proteomes" id="UP001239414">
    <property type="component" value="Unassembled WGS sequence"/>
</dbReference>
<organism evidence="2 3">
    <name type="scientific">Corynebacterium accolens</name>
    <dbReference type="NCBI Taxonomy" id="38284"/>
    <lineage>
        <taxon>Bacteria</taxon>
        <taxon>Bacillati</taxon>
        <taxon>Actinomycetota</taxon>
        <taxon>Actinomycetes</taxon>
        <taxon>Mycobacteriales</taxon>
        <taxon>Corynebacteriaceae</taxon>
        <taxon>Corynebacterium</taxon>
    </lineage>
</organism>
<name>A0ABT7FQB9_9CORY</name>
<sequence length="59" mass="6478">MSNRTMPAIYALTIVYTATLCGWQLNGNDDPISILLHLIVLSGATLLAYGIAQERENQK</sequence>
<keyword evidence="3" id="KW-1185">Reference proteome</keyword>
<feature type="transmembrane region" description="Helical" evidence="1">
    <location>
        <begin position="32"/>
        <end position="52"/>
    </location>
</feature>
<gene>
    <name evidence="2" type="ORF">QPX34_07110</name>
</gene>
<reference evidence="2 3" key="1">
    <citation type="submission" date="2023-05" db="EMBL/GenBank/DDBJ databases">
        <title>Metabolic capabilities are highly conserved among human nasal-associated Corynebacterium species in pangenomic analyses.</title>
        <authorList>
            <person name="Tran T.H."/>
            <person name="Roberts A.Q."/>
            <person name="Escapa I.F."/>
            <person name="Gao W."/>
            <person name="Conlan S."/>
            <person name="Kong H."/>
            <person name="Segre J.A."/>
            <person name="Kelly M.S."/>
            <person name="Lemon K.P."/>
        </authorList>
    </citation>
    <scope>NUCLEOTIDE SEQUENCE [LARGE SCALE GENOMIC DNA]</scope>
    <source>
        <strain evidence="2 3">KPL3802</strain>
    </source>
</reference>
<keyword evidence="1" id="KW-0472">Membrane</keyword>
<proteinExistence type="predicted"/>
<accession>A0ABT7FQB9</accession>
<evidence type="ECO:0000313" key="2">
    <source>
        <dbReference type="EMBL" id="MDK4247794.1"/>
    </source>
</evidence>
<comment type="caution">
    <text evidence="2">The sequence shown here is derived from an EMBL/GenBank/DDBJ whole genome shotgun (WGS) entry which is preliminary data.</text>
</comment>
<keyword evidence="1" id="KW-1133">Transmembrane helix</keyword>
<dbReference type="EMBL" id="JASNUO010000006">
    <property type="protein sequence ID" value="MDK4247794.1"/>
    <property type="molecule type" value="Genomic_DNA"/>
</dbReference>
<keyword evidence="1" id="KW-0812">Transmembrane</keyword>
<evidence type="ECO:0000313" key="3">
    <source>
        <dbReference type="Proteomes" id="UP001239414"/>
    </source>
</evidence>